<keyword evidence="3" id="KW-1185">Reference proteome</keyword>
<organism evidence="2 3">
    <name type="scientific">Blyttiomyces helicus</name>
    <dbReference type="NCBI Taxonomy" id="388810"/>
    <lineage>
        <taxon>Eukaryota</taxon>
        <taxon>Fungi</taxon>
        <taxon>Fungi incertae sedis</taxon>
        <taxon>Chytridiomycota</taxon>
        <taxon>Chytridiomycota incertae sedis</taxon>
        <taxon>Chytridiomycetes</taxon>
        <taxon>Chytridiomycetes incertae sedis</taxon>
        <taxon>Blyttiomyces</taxon>
    </lineage>
</organism>
<evidence type="ECO:0000256" key="1">
    <source>
        <dbReference type="SAM" id="MobiDB-lite"/>
    </source>
</evidence>
<protein>
    <submittedName>
        <fullName evidence="2">Uncharacterized protein</fullName>
    </submittedName>
</protein>
<evidence type="ECO:0000313" key="2">
    <source>
        <dbReference type="EMBL" id="RKO87884.1"/>
    </source>
</evidence>
<dbReference type="EMBL" id="KZ997094">
    <property type="protein sequence ID" value="RKO87884.1"/>
    <property type="molecule type" value="Genomic_DNA"/>
</dbReference>
<accession>A0A4P9W6E6</accession>
<proteinExistence type="predicted"/>
<feature type="region of interest" description="Disordered" evidence="1">
    <location>
        <begin position="77"/>
        <end position="98"/>
    </location>
</feature>
<sequence length="261" mass="28019">MNTFLRSMLGGKSTLFLVCLAHLTLNLVTLVFAFAFDPIDAFLSFESWVARGSSHAGWPCTDAEAADQAEAVNSVIASPGGRGGGEEKKPTETSIASGASGDEALYPVEDELSHRTSPLVSQFCVEIFQLPRYTLDDRTTLYVEKILGTFANAADRGSCIRKWRSLLWTKLASTSAFMGSDDDPTLGCYPIFGSNPIRAFLRPPGGSSATNLCPPVTRERLTTSPLCTQGFVDVSDDVEGVEGGGRHDVVAIDARYLVPVN</sequence>
<evidence type="ECO:0000313" key="3">
    <source>
        <dbReference type="Proteomes" id="UP000269721"/>
    </source>
</evidence>
<dbReference type="AlphaFoldDB" id="A0A4P9W6E6"/>
<dbReference type="Proteomes" id="UP000269721">
    <property type="component" value="Unassembled WGS sequence"/>
</dbReference>
<gene>
    <name evidence="2" type="ORF">BDK51DRAFT_37062</name>
</gene>
<name>A0A4P9W6E6_9FUNG</name>
<reference evidence="3" key="1">
    <citation type="journal article" date="2018" name="Nat. Microbiol.">
        <title>Leveraging single-cell genomics to expand the fungal tree of life.</title>
        <authorList>
            <person name="Ahrendt S.R."/>
            <person name="Quandt C.A."/>
            <person name="Ciobanu D."/>
            <person name="Clum A."/>
            <person name="Salamov A."/>
            <person name="Andreopoulos B."/>
            <person name="Cheng J.F."/>
            <person name="Woyke T."/>
            <person name="Pelin A."/>
            <person name="Henrissat B."/>
            <person name="Reynolds N.K."/>
            <person name="Benny G.L."/>
            <person name="Smith M.E."/>
            <person name="James T.Y."/>
            <person name="Grigoriev I.V."/>
        </authorList>
    </citation>
    <scope>NUCLEOTIDE SEQUENCE [LARGE SCALE GENOMIC DNA]</scope>
</reference>